<gene>
    <name evidence="10" type="ORF">BS47DRAFT_1313780</name>
</gene>
<evidence type="ECO:0000256" key="4">
    <source>
        <dbReference type="ARBA" id="ARBA00022824"/>
    </source>
</evidence>
<evidence type="ECO:0000256" key="1">
    <source>
        <dbReference type="ARBA" id="ARBA00004477"/>
    </source>
</evidence>
<evidence type="ECO:0000256" key="5">
    <source>
        <dbReference type="ARBA" id="ARBA00022989"/>
    </source>
</evidence>
<dbReference type="EMBL" id="MU128928">
    <property type="protein sequence ID" value="KAF9517994.1"/>
    <property type="molecule type" value="Genomic_DNA"/>
</dbReference>
<keyword evidence="11" id="KW-1185">Reference proteome</keyword>
<feature type="transmembrane region" description="Helical" evidence="8">
    <location>
        <begin position="434"/>
        <end position="460"/>
    </location>
</feature>
<dbReference type="CDD" id="cd03388">
    <property type="entry name" value="PAP2_SPPase1"/>
    <property type="match status" value="1"/>
</dbReference>
<dbReference type="OrthoDB" id="301434at2759"/>
<keyword evidence="6 8" id="KW-0472">Membrane</keyword>
<dbReference type="GO" id="GO:0005789">
    <property type="term" value="C:endoplasmic reticulum membrane"/>
    <property type="evidence" value="ECO:0007669"/>
    <property type="project" value="UniProtKB-SubCell"/>
</dbReference>
<dbReference type="SMART" id="SM00014">
    <property type="entry name" value="acidPPc"/>
    <property type="match status" value="1"/>
</dbReference>
<evidence type="ECO:0000256" key="2">
    <source>
        <dbReference type="ARBA" id="ARBA00022692"/>
    </source>
</evidence>
<evidence type="ECO:0000259" key="9">
    <source>
        <dbReference type="SMART" id="SM00014"/>
    </source>
</evidence>
<dbReference type="Pfam" id="PF01569">
    <property type="entry name" value="PAP2"/>
    <property type="match status" value="1"/>
</dbReference>
<proteinExistence type="inferred from homology"/>
<accession>A0A9P6B5Q7</accession>
<evidence type="ECO:0000256" key="7">
    <source>
        <dbReference type="ARBA" id="ARBA00038324"/>
    </source>
</evidence>
<feature type="domain" description="Phosphatidic acid phosphatase type 2/haloperoxidase" evidence="9">
    <location>
        <begin position="68"/>
        <end position="195"/>
    </location>
</feature>
<dbReference type="AlphaFoldDB" id="A0A9P6B5Q7"/>
<dbReference type="SUPFAM" id="SSF48317">
    <property type="entry name" value="Acid phosphatase/Vanadium-dependent haloperoxidase"/>
    <property type="match status" value="1"/>
</dbReference>
<keyword evidence="2 8" id="KW-0812">Transmembrane</keyword>
<sequence>MEWWRAGIRRFLGRNLKTESRWLAEMQKRIRTPWLDTYFVYTSTLGTHTFFMTLLPAVFFFGYPETGRGIVHVLAFGVYFSSLVKDLICSPRPFAPPVTRLTMGSHHLEYGFPSTHSTNSVSMALYIYSIVHRLRPGPDDVSPSSLSPAVFYVSSILLTLYTFSIVFGRLYCAMHSFTDCFVGVVLGSAIAAAQWAFGDLFEKWLAMPGWTVPLVVIPLGLILVNQHAEPVDDCPCFEDAIAFIAVVMGCGLGKWHGYNWGLDKDTGFFKSRTPGWEGRNMADWSLWLTFAAAKMVVGVAIIFGWRLLAKYVLHATLPPLFRTLARLFTLPHRRFYTPATDYDGSVPEGDGGLRSIPSVIDIPGMMHSSDGGASTALPRYALGLPRGDGASVRGGKLNGSFVGEKTGSVVSTVVVVEEEDDSVKHYDADVLTKVIVYAGIGWLASEFIPVIFELLGWGVLPAARQPFVEM</sequence>
<dbReference type="InterPro" id="IPR000326">
    <property type="entry name" value="PAP2/HPO"/>
</dbReference>
<feature type="transmembrane region" description="Helical" evidence="8">
    <location>
        <begin position="284"/>
        <end position="305"/>
    </location>
</feature>
<evidence type="ECO:0000256" key="6">
    <source>
        <dbReference type="ARBA" id="ARBA00023136"/>
    </source>
</evidence>
<keyword evidence="3" id="KW-0378">Hydrolase</keyword>
<dbReference type="PANTHER" id="PTHR14969">
    <property type="entry name" value="SPHINGOSINE-1-PHOSPHATE PHOSPHOHYDROLASE"/>
    <property type="match status" value="1"/>
</dbReference>
<reference evidence="10" key="1">
    <citation type="journal article" date="2020" name="Nat. Commun.">
        <title>Large-scale genome sequencing of mycorrhizal fungi provides insights into the early evolution of symbiotic traits.</title>
        <authorList>
            <person name="Miyauchi S."/>
            <person name="Kiss E."/>
            <person name="Kuo A."/>
            <person name="Drula E."/>
            <person name="Kohler A."/>
            <person name="Sanchez-Garcia M."/>
            <person name="Morin E."/>
            <person name="Andreopoulos B."/>
            <person name="Barry K.W."/>
            <person name="Bonito G."/>
            <person name="Buee M."/>
            <person name="Carver A."/>
            <person name="Chen C."/>
            <person name="Cichocki N."/>
            <person name="Clum A."/>
            <person name="Culley D."/>
            <person name="Crous P.W."/>
            <person name="Fauchery L."/>
            <person name="Girlanda M."/>
            <person name="Hayes R.D."/>
            <person name="Keri Z."/>
            <person name="LaButti K."/>
            <person name="Lipzen A."/>
            <person name="Lombard V."/>
            <person name="Magnuson J."/>
            <person name="Maillard F."/>
            <person name="Murat C."/>
            <person name="Nolan M."/>
            <person name="Ohm R.A."/>
            <person name="Pangilinan J."/>
            <person name="Pereira M.F."/>
            <person name="Perotto S."/>
            <person name="Peter M."/>
            <person name="Pfister S."/>
            <person name="Riley R."/>
            <person name="Sitrit Y."/>
            <person name="Stielow J.B."/>
            <person name="Szollosi G."/>
            <person name="Zifcakova L."/>
            <person name="Stursova M."/>
            <person name="Spatafora J.W."/>
            <person name="Tedersoo L."/>
            <person name="Vaario L.M."/>
            <person name="Yamada A."/>
            <person name="Yan M."/>
            <person name="Wang P."/>
            <person name="Xu J."/>
            <person name="Bruns T."/>
            <person name="Baldrian P."/>
            <person name="Vilgalys R."/>
            <person name="Dunand C."/>
            <person name="Henrissat B."/>
            <person name="Grigoriev I.V."/>
            <person name="Hibbett D."/>
            <person name="Nagy L.G."/>
            <person name="Martin F.M."/>
        </authorList>
    </citation>
    <scope>NUCLEOTIDE SEQUENCE</scope>
    <source>
        <strain evidence="10">UP504</strain>
    </source>
</reference>
<evidence type="ECO:0000256" key="3">
    <source>
        <dbReference type="ARBA" id="ARBA00022801"/>
    </source>
</evidence>
<keyword evidence="4" id="KW-0256">Endoplasmic reticulum</keyword>
<name>A0A9P6B5Q7_9AGAM</name>
<feature type="transmembrane region" description="Helical" evidence="8">
    <location>
        <begin position="180"/>
        <end position="198"/>
    </location>
</feature>
<dbReference type="PANTHER" id="PTHR14969:SF28">
    <property type="entry name" value="DIHYDROSPHINGOSINE 1-PHOSPHATE PHOSPHATASE LCB3-RELATED"/>
    <property type="match status" value="1"/>
</dbReference>
<protein>
    <recommendedName>
        <fullName evidence="9">Phosphatidic acid phosphatase type 2/haloperoxidase domain-containing protein</fullName>
    </recommendedName>
</protein>
<dbReference type="GO" id="GO:0042392">
    <property type="term" value="F:sphingosine-1-phosphate phosphatase activity"/>
    <property type="evidence" value="ECO:0007669"/>
    <property type="project" value="TreeGrafter"/>
</dbReference>
<evidence type="ECO:0000313" key="10">
    <source>
        <dbReference type="EMBL" id="KAF9517994.1"/>
    </source>
</evidence>
<feature type="transmembrane region" description="Helical" evidence="8">
    <location>
        <begin position="149"/>
        <end position="168"/>
    </location>
</feature>
<feature type="transmembrane region" description="Helical" evidence="8">
    <location>
        <begin position="204"/>
        <end position="224"/>
    </location>
</feature>
<feature type="transmembrane region" description="Helical" evidence="8">
    <location>
        <begin position="236"/>
        <end position="255"/>
    </location>
</feature>
<dbReference type="InterPro" id="IPR036938">
    <property type="entry name" value="PAP2/HPO_sf"/>
</dbReference>
<dbReference type="Gene3D" id="1.20.144.10">
    <property type="entry name" value="Phosphatidic acid phosphatase type 2/haloperoxidase"/>
    <property type="match status" value="1"/>
</dbReference>
<dbReference type="Proteomes" id="UP000886523">
    <property type="component" value="Unassembled WGS sequence"/>
</dbReference>
<comment type="similarity">
    <text evidence="7">Belongs to the type 2 lipid phosphate phosphatase family.</text>
</comment>
<comment type="subcellular location">
    <subcellularLocation>
        <location evidence="1">Endoplasmic reticulum membrane</location>
        <topology evidence="1">Multi-pass membrane protein</topology>
    </subcellularLocation>
</comment>
<comment type="caution">
    <text evidence="10">The sequence shown here is derived from an EMBL/GenBank/DDBJ whole genome shotgun (WGS) entry which is preliminary data.</text>
</comment>
<feature type="transmembrane region" description="Helical" evidence="8">
    <location>
        <begin position="38"/>
        <end position="63"/>
    </location>
</feature>
<evidence type="ECO:0000256" key="8">
    <source>
        <dbReference type="SAM" id="Phobius"/>
    </source>
</evidence>
<organism evidence="10 11">
    <name type="scientific">Hydnum rufescens UP504</name>
    <dbReference type="NCBI Taxonomy" id="1448309"/>
    <lineage>
        <taxon>Eukaryota</taxon>
        <taxon>Fungi</taxon>
        <taxon>Dikarya</taxon>
        <taxon>Basidiomycota</taxon>
        <taxon>Agaricomycotina</taxon>
        <taxon>Agaricomycetes</taxon>
        <taxon>Cantharellales</taxon>
        <taxon>Hydnaceae</taxon>
        <taxon>Hydnum</taxon>
    </lineage>
</organism>
<keyword evidence="5 8" id="KW-1133">Transmembrane helix</keyword>
<evidence type="ECO:0000313" key="11">
    <source>
        <dbReference type="Proteomes" id="UP000886523"/>
    </source>
</evidence>